<keyword evidence="3" id="KW-0574">Periplasm</keyword>
<gene>
    <name evidence="7" type="ORF">GCM10008919_03670</name>
</gene>
<dbReference type="InterPro" id="IPR012480">
    <property type="entry name" value="Hepar_II_III_C"/>
</dbReference>
<comment type="subcellular location">
    <subcellularLocation>
        <location evidence="1">Periplasm</location>
    </subcellularLocation>
</comment>
<dbReference type="InterPro" id="IPR031680">
    <property type="entry name" value="Hepar_II_III_N"/>
</dbReference>
<evidence type="ECO:0000259" key="5">
    <source>
        <dbReference type="Pfam" id="PF07940"/>
    </source>
</evidence>
<dbReference type="Gene3D" id="1.50.10.100">
    <property type="entry name" value="Chondroitin AC/alginate lyase"/>
    <property type="match status" value="1"/>
</dbReference>
<dbReference type="RefSeq" id="WP_304987763.1">
    <property type="nucleotide sequence ID" value="NZ_BAAACR010000002.1"/>
</dbReference>
<dbReference type="Pfam" id="PF16889">
    <property type="entry name" value="Hepar_II_III_N"/>
    <property type="match status" value="1"/>
</dbReference>
<keyword evidence="2" id="KW-0732">Signal</keyword>
<evidence type="ECO:0000313" key="8">
    <source>
        <dbReference type="Proteomes" id="UP001500399"/>
    </source>
</evidence>
<dbReference type="PANTHER" id="PTHR39210">
    <property type="entry name" value="HEPARIN-SULFATE LYASE"/>
    <property type="match status" value="1"/>
</dbReference>
<dbReference type="Pfam" id="PF07940">
    <property type="entry name" value="Hepar_II_III_C"/>
    <property type="match status" value="1"/>
</dbReference>
<dbReference type="PANTHER" id="PTHR39210:SF1">
    <property type="entry name" value="HEPARIN-SULFATE LYASE"/>
    <property type="match status" value="1"/>
</dbReference>
<proteinExistence type="predicted"/>
<evidence type="ECO:0000256" key="4">
    <source>
        <dbReference type="ARBA" id="ARBA00023239"/>
    </source>
</evidence>
<comment type="caution">
    <text evidence="7">The sequence shown here is derived from an EMBL/GenBank/DDBJ whole genome shotgun (WGS) entry which is preliminary data.</text>
</comment>
<evidence type="ECO:0000256" key="2">
    <source>
        <dbReference type="ARBA" id="ARBA00022729"/>
    </source>
</evidence>
<dbReference type="Gene3D" id="2.70.98.70">
    <property type="match status" value="1"/>
</dbReference>
<name>A0ABN0SWI0_9FIRM</name>
<organism evidence="7 8">
    <name type="scientific">Selenomonas dianae</name>
    <dbReference type="NCBI Taxonomy" id="135079"/>
    <lineage>
        <taxon>Bacteria</taxon>
        <taxon>Bacillati</taxon>
        <taxon>Bacillota</taxon>
        <taxon>Negativicutes</taxon>
        <taxon>Selenomonadales</taxon>
        <taxon>Selenomonadaceae</taxon>
        <taxon>Selenomonas</taxon>
    </lineage>
</organism>
<keyword evidence="4" id="KW-0456">Lyase</keyword>
<dbReference type="EMBL" id="BAAACR010000002">
    <property type="protein sequence ID" value="GAA0203669.1"/>
    <property type="molecule type" value="Genomic_DNA"/>
</dbReference>
<evidence type="ECO:0008006" key="9">
    <source>
        <dbReference type="Google" id="ProtNLM"/>
    </source>
</evidence>
<evidence type="ECO:0000256" key="3">
    <source>
        <dbReference type="ARBA" id="ARBA00022764"/>
    </source>
</evidence>
<feature type="domain" description="Heparin-sulfate lyase N-terminal" evidence="6">
    <location>
        <begin position="163"/>
        <end position="361"/>
    </location>
</feature>
<reference evidence="7 8" key="1">
    <citation type="journal article" date="2019" name="Int. J. Syst. Evol. Microbiol.">
        <title>The Global Catalogue of Microorganisms (GCM) 10K type strain sequencing project: providing services to taxonomists for standard genome sequencing and annotation.</title>
        <authorList>
            <consortium name="The Broad Institute Genomics Platform"/>
            <consortium name="The Broad Institute Genome Sequencing Center for Infectious Disease"/>
            <person name="Wu L."/>
            <person name="Ma J."/>
        </authorList>
    </citation>
    <scope>NUCLEOTIDE SEQUENCE [LARGE SCALE GENOMIC DNA]</scope>
    <source>
        <strain evidence="7 8">JCM 8542</strain>
    </source>
</reference>
<sequence length="723" mass="82528">MSRYWNKIRTLPLDEVLRRGSRMIQHRALSKLNKWKAEFQSTYATREDPCLEVPVRFSNDSFEENGAQVTALANLFRVHKFDLLGSGWRRVYYGMIALGVEGNVYPPHEAVIADRAGDWLSGKIPSVNLHYAKKVWTLIDADYEPIPWQMDFKSGYTWSAETWYTEIAYGHLPGVDVKVPWELARMQHLPMLARAFRVAEASERNVYVREFRNEILDFIATNPPQFGVNWHCTMDVGIRVANWLVSYDLFKTFGASFDEVFERVLAASVYDHGRHIIRNLEYSPAFRSNHYLSDIAGLLFAALHLPTSDETDGWLAFALQELISEMAHEFHEDGSNFEGSTSYHRLSTELMLYSALFAVQMDPARRNRVKDYKCSLHHAQPPLKPIEEQAFDLDGNEIFPAWFWERLAKALRFTSDLMHEDGTIPQVGDNDSGRFLKLNPVYDVLTEDDAVAKYGNLKGFPAMQDVLYYDENILNHEHLKGAYRVLCGLGNNSPIDFEMVLLRSLAKKIPTGHLADNVLLSDDSVRVKDFVDALPVADLDMQEYHFPKPKEQVSALRCYPYEGMGLYIFKSPHLYMTVRCGEIGQKGNGGHAHNDQLSITLRIDGKDIIVDPGTYLYTPLPERRNEFRSTMVHFTVQKDGAEQNPWHPGSEGLFSMMHEATSAKVLLLTPNAIVMEHSGFGDKVYRVVEILEDEVWIRDYGDGITRWLSSAAISNGYGKIIAE</sequence>
<dbReference type="Proteomes" id="UP001500399">
    <property type="component" value="Unassembled WGS sequence"/>
</dbReference>
<protein>
    <recommendedName>
        <fullName evidence="9">Heparin-sulfate lyase N-terminal domain-containing protein</fullName>
    </recommendedName>
</protein>
<feature type="domain" description="Heparinase II/III-like C-terminal" evidence="5">
    <location>
        <begin position="563"/>
        <end position="650"/>
    </location>
</feature>
<keyword evidence="8" id="KW-1185">Reference proteome</keyword>
<evidence type="ECO:0000313" key="7">
    <source>
        <dbReference type="EMBL" id="GAA0203669.1"/>
    </source>
</evidence>
<accession>A0ABN0SWI0</accession>
<evidence type="ECO:0000259" key="6">
    <source>
        <dbReference type="Pfam" id="PF16889"/>
    </source>
</evidence>
<dbReference type="InterPro" id="IPR008929">
    <property type="entry name" value="Chondroitin_lyas"/>
</dbReference>
<evidence type="ECO:0000256" key="1">
    <source>
        <dbReference type="ARBA" id="ARBA00004418"/>
    </source>
</evidence>
<dbReference type="SUPFAM" id="SSF48230">
    <property type="entry name" value="Chondroitin AC/alginate lyase"/>
    <property type="match status" value="1"/>
</dbReference>